<accession>A0ABQ1MX61</accession>
<dbReference type="RefSeq" id="WP_181272400.1">
    <property type="nucleotide sequence ID" value="NZ_BMJG01000019.1"/>
</dbReference>
<evidence type="ECO:0000313" key="3">
    <source>
        <dbReference type="Proteomes" id="UP000632322"/>
    </source>
</evidence>
<name>A0ABQ1MX61_9MICO</name>
<comment type="caution">
    <text evidence="2">The sequence shown here is derived from an EMBL/GenBank/DDBJ whole genome shotgun (WGS) entry which is preliminary data.</text>
</comment>
<dbReference type="InterPro" id="IPR010093">
    <property type="entry name" value="SinI_DNA-bd"/>
</dbReference>
<protein>
    <recommendedName>
        <fullName evidence="1">Helix-turn-helix domain-containing protein</fullName>
    </recommendedName>
</protein>
<evidence type="ECO:0000259" key="1">
    <source>
        <dbReference type="Pfam" id="PF12728"/>
    </source>
</evidence>
<reference evidence="3" key="1">
    <citation type="journal article" date="2019" name="Int. J. Syst. Evol. Microbiol.">
        <title>The Global Catalogue of Microorganisms (GCM) 10K type strain sequencing project: providing services to taxonomists for standard genome sequencing and annotation.</title>
        <authorList>
            <consortium name="The Broad Institute Genomics Platform"/>
            <consortium name="The Broad Institute Genome Sequencing Center for Infectious Disease"/>
            <person name="Wu L."/>
            <person name="Ma J."/>
        </authorList>
    </citation>
    <scope>NUCLEOTIDE SEQUENCE [LARGE SCALE GENOMIC DNA]</scope>
    <source>
        <strain evidence="3">CGMCC 1.15472</strain>
    </source>
</reference>
<proteinExistence type="predicted"/>
<sequence>MVQSDAVSAPAEGSAEAGKLAAVVDFIAHKQRREEGPSARYFLTTADGTDRVELTDELFDVLKRAAEGLRQGQSVSLLRRDQEITTQQAADLLGLSRPTVVKLIDAGELEANVPGSVRRKLRLADVVAYRDQLHIERSDYIADSSYEYQDVSDAESAEALSEIRQERRTQLRR</sequence>
<organism evidence="2 3">
    <name type="scientific">Brevibacterium sediminis</name>
    <dbReference type="NCBI Taxonomy" id="1857024"/>
    <lineage>
        <taxon>Bacteria</taxon>
        <taxon>Bacillati</taxon>
        <taxon>Actinomycetota</taxon>
        <taxon>Actinomycetes</taxon>
        <taxon>Micrococcales</taxon>
        <taxon>Brevibacteriaceae</taxon>
        <taxon>Brevibacterium</taxon>
    </lineage>
</organism>
<dbReference type="Pfam" id="PF12728">
    <property type="entry name" value="HTH_17"/>
    <property type="match status" value="1"/>
</dbReference>
<gene>
    <name evidence="2" type="ORF">GCM10010974_33420</name>
</gene>
<evidence type="ECO:0000313" key="2">
    <source>
        <dbReference type="EMBL" id="GGC48547.1"/>
    </source>
</evidence>
<dbReference type="NCBIfam" id="TIGR01764">
    <property type="entry name" value="excise"/>
    <property type="match status" value="1"/>
</dbReference>
<keyword evidence="3" id="KW-1185">Reference proteome</keyword>
<feature type="domain" description="Helix-turn-helix" evidence="1">
    <location>
        <begin position="85"/>
        <end position="131"/>
    </location>
</feature>
<dbReference type="Proteomes" id="UP000632322">
    <property type="component" value="Unassembled WGS sequence"/>
</dbReference>
<dbReference type="EMBL" id="BMJG01000019">
    <property type="protein sequence ID" value="GGC48547.1"/>
    <property type="molecule type" value="Genomic_DNA"/>
</dbReference>
<dbReference type="InterPro" id="IPR041657">
    <property type="entry name" value="HTH_17"/>
</dbReference>